<dbReference type="EMBL" id="KK107847">
    <property type="protein sequence ID" value="EZA47423.1"/>
    <property type="molecule type" value="Genomic_DNA"/>
</dbReference>
<sequence>MHRINLDKVYWLTVVANRLCVTARWRLRVHITHVSTHAYKTMIWCLMEFVCHAQADEPDNFILLSVSVRRRSR</sequence>
<accession>A0A026VUE2</accession>
<dbReference type="AlphaFoldDB" id="A0A026VUE2"/>
<proteinExistence type="predicted"/>
<gene>
    <name evidence="1" type="ORF">X777_15550</name>
</gene>
<protein>
    <submittedName>
        <fullName evidence="1">Uncharacterized protein</fullName>
    </submittedName>
</protein>
<evidence type="ECO:0000313" key="2">
    <source>
        <dbReference type="Proteomes" id="UP000053097"/>
    </source>
</evidence>
<keyword evidence="2" id="KW-1185">Reference proteome</keyword>
<evidence type="ECO:0000313" key="1">
    <source>
        <dbReference type="EMBL" id="EZA47423.1"/>
    </source>
</evidence>
<organism evidence="1 2">
    <name type="scientific">Ooceraea biroi</name>
    <name type="common">Clonal raider ant</name>
    <name type="synonym">Cerapachys biroi</name>
    <dbReference type="NCBI Taxonomy" id="2015173"/>
    <lineage>
        <taxon>Eukaryota</taxon>
        <taxon>Metazoa</taxon>
        <taxon>Ecdysozoa</taxon>
        <taxon>Arthropoda</taxon>
        <taxon>Hexapoda</taxon>
        <taxon>Insecta</taxon>
        <taxon>Pterygota</taxon>
        <taxon>Neoptera</taxon>
        <taxon>Endopterygota</taxon>
        <taxon>Hymenoptera</taxon>
        <taxon>Apocrita</taxon>
        <taxon>Aculeata</taxon>
        <taxon>Formicoidea</taxon>
        <taxon>Formicidae</taxon>
        <taxon>Dorylinae</taxon>
        <taxon>Ooceraea</taxon>
    </lineage>
</organism>
<name>A0A026VUE2_OOCBI</name>
<reference evidence="1 2" key="1">
    <citation type="journal article" date="2014" name="Curr. Biol.">
        <title>The genome of the clonal raider ant Cerapachys biroi.</title>
        <authorList>
            <person name="Oxley P.R."/>
            <person name="Ji L."/>
            <person name="Fetter-Pruneda I."/>
            <person name="McKenzie S.K."/>
            <person name="Li C."/>
            <person name="Hu H."/>
            <person name="Zhang G."/>
            <person name="Kronauer D.J."/>
        </authorList>
    </citation>
    <scope>NUCLEOTIDE SEQUENCE [LARGE SCALE GENOMIC DNA]</scope>
</reference>
<dbReference type="Proteomes" id="UP000053097">
    <property type="component" value="Unassembled WGS sequence"/>
</dbReference>